<dbReference type="NCBIfam" id="TIGR03014">
    <property type="entry name" value="EpsL"/>
    <property type="match status" value="1"/>
</dbReference>
<evidence type="ECO:0000313" key="3">
    <source>
        <dbReference type="Proteomes" id="UP000269199"/>
    </source>
</evidence>
<dbReference type="InterPro" id="IPR017465">
    <property type="entry name" value="EpsL_proteobac"/>
</dbReference>
<gene>
    <name evidence="2" type="ORF">RC54_09750</name>
</gene>
<name>A0AAD0U6N2_9BURK</name>
<dbReference type="AlphaFoldDB" id="A0AAD0U6N2"/>
<feature type="chain" id="PRO_5041943817" evidence="1">
    <location>
        <begin position="16"/>
        <end position="396"/>
    </location>
</feature>
<evidence type="ECO:0000313" key="2">
    <source>
        <dbReference type="EMBL" id="AYR24089.1"/>
    </source>
</evidence>
<dbReference type="EMBL" id="CP024996">
    <property type="protein sequence ID" value="AYR24089.1"/>
    <property type="molecule type" value="Genomic_DNA"/>
</dbReference>
<protein>
    <submittedName>
        <fullName evidence="2">EPS biosynthesis protein</fullName>
    </submittedName>
</protein>
<reference evidence="2 3" key="1">
    <citation type="submission" date="2017-11" db="EMBL/GenBank/DDBJ databases">
        <title>Complete genome sequence of Herbaspirillum rubrisubalbicans DSM 11543.</title>
        <authorList>
            <person name="Chen M."/>
            <person name="An Q."/>
        </authorList>
    </citation>
    <scope>NUCLEOTIDE SEQUENCE [LARGE SCALE GENOMIC DNA]</scope>
    <source>
        <strain evidence="2 3">DSM 11543</strain>
    </source>
</reference>
<sequence>MCALLVSMTCPFAYAADPGQVVVPYVQYTYLHDDNLLRLSGPDAAQTAFGSPRLSDNVQSKQGGLRIDKTLSRQHILLDASATKNTFDHFSQFDNDGRDLKADWGWVLGEHVSGNLGYVYSRSLTPFQNFRVLQANIRTMDTKYLNVAWQLHPDWAVHVQASKFGLAYDLLSQQSNNFTQNIAEFGVDYTPRSGSTAGLQVRRTTGRYPFDSVIGTGTVNNSFVQEDYKAKIVWLYSDKTKLQFLGGVTQRERDAAAPGSGYRGLNARLIGDWAATAKTGFTANLWREIGGVNDIDANFALTTGASLVASYQPTAKLRFDGLVDYEHRNYNGASIVTGVTPSTRRDNYEKATLSLTYSPTTSLSLMLAVYRENLKSNINSFGYLSNGISLTSRYEF</sequence>
<organism evidence="2 3">
    <name type="scientific">Herbaspirillum rubrisubalbicans</name>
    <dbReference type="NCBI Taxonomy" id="80842"/>
    <lineage>
        <taxon>Bacteria</taxon>
        <taxon>Pseudomonadati</taxon>
        <taxon>Pseudomonadota</taxon>
        <taxon>Betaproteobacteria</taxon>
        <taxon>Burkholderiales</taxon>
        <taxon>Oxalobacteraceae</taxon>
        <taxon>Herbaspirillum</taxon>
    </lineage>
</organism>
<feature type="signal peptide" evidence="1">
    <location>
        <begin position="1"/>
        <end position="15"/>
    </location>
</feature>
<dbReference type="Proteomes" id="UP000269199">
    <property type="component" value="Chromosome"/>
</dbReference>
<keyword evidence="1" id="KW-0732">Signal</keyword>
<proteinExistence type="predicted"/>
<accession>A0AAD0U6N2</accession>
<evidence type="ECO:0000256" key="1">
    <source>
        <dbReference type="SAM" id="SignalP"/>
    </source>
</evidence>